<dbReference type="Proteomes" id="UP000281594">
    <property type="component" value="Unassembled WGS sequence"/>
</dbReference>
<protein>
    <submittedName>
        <fullName evidence="1">Uncharacterized protein</fullName>
    </submittedName>
</protein>
<reference evidence="1 2" key="1">
    <citation type="journal article" date="2018" name="J. Biol. Chem.">
        <title>Discovery of the actinoplanic acid pathway in Streptomyces rapamycinicus reveals a genetically conserved synergism with rapamycin.</title>
        <authorList>
            <person name="Mrak P."/>
            <person name="Krastel P."/>
            <person name="Pivk Lukancic P."/>
            <person name="Tao J."/>
            <person name="Pistorius D."/>
            <person name="Moore C.M."/>
        </authorList>
    </citation>
    <scope>NUCLEOTIDE SEQUENCE [LARGE SCALE GENOMIC DNA]</scope>
    <source>
        <strain evidence="1 2">NRRL 5491</strain>
    </source>
</reference>
<evidence type="ECO:0000313" key="2">
    <source>
        <dbReference type="Proteomes" id="UP000281594"/>
    </source>
</evidence>
<dbReference type="EMBL" id="QYCY01000002">
    <property type="protein sequence ID" value="RLV74338.1"/>
    <property type="molecule type" value="Genomic_DNA"/>
</dbReference>
<dbReference type="AlphaFoldDB" id="A0A3L8R4Q4"/>
<proteinExistence type="predicted"/>
<name>A0A3L8R4Q4_STRRN</name>
<accession>A0A3L8R4Q4</accession>
<organism evidence="1 2">
    <name type="scientific">Streptomyces rapamycinicus (strain ATCC 29253 / DSM 41530 / NRRL 5491 / AYB-994)</name>
    <name type="common">Streptomyces hygroscopicus (strain ATCC 29253)</name>
    <dbReference type="NCBI Taxonomy" id="1343740"/>
    <lineage>
        <taxon>Bacteria</taxon>
        <taxon>Bacillati</taxon>
        <taxon>Actinomycetota</taxon>
        <taxon>Actinomycetes</taxon>
        <taxon>Kitasatosporales</taxon>
        <taxon>Streptomycetaceae</taxon>
        <taxon>Streptomyces</taxon>
        <taxon>Streptomyces violaceusniger group</taxon>
    </lineage>
</organism>
<comment type="caution">
    <text evidence="1">The sequence shown here is derived from an EMBL/GenBank/DDBJ whole genome shotgun (WGS) entry which is preliminary data.</text>
</comment>
<gene>
    <name evidence="1" type="ORF">D3C57_133970</name>
</gene>
<sequence>MVSPTRAWEEVQRPVSRMRIWNELRTLRLSGVLDRIAGMVVGIPAEVASYESGGERAGLRDVALGRG</sequence>
<dbReference type="RefSeq" id="WP_243146370.1">
    <property type="nucleotide sequence ID" value="NC_022785.1"/>
</dbReference>
<evidence type="ECO:0000313" key="1">
    <source>
        <dbReference type="EMBL" id="RLV74338.1"/>
    </source>
</evidence>